<organism evidence="1">
    <name type="scientific">uncultured Caudovirales phage</name>
    <dbReference type="NCBI Taxonomy" id="2100421"/>
    <lineage>
        <taxon>Viruses</taxon>
        <taxon>Duplodnaviria</taxon>
        <taxon>Heunggongvirae</taxon>
        <taxon>Uroviricota</taxon>
        <taxon>Caudoviricetes</taxon>
        <taxon>Peduoviridae</taxon>
        <taxon>Maltschvirus</taxon>
        <taxon>Maltschvirus maltsch</taxon>
    </lineage>
</organism>
<protein>
    <submittedName>
        <fullName evidence="1">Uncharacterized protein</fullName>
    </submittedName>
</protein>
<dbReference type="EMBL" id="LR798267">
    <property type="protein sequence ID" value="CAB5219423.1"/>
    <property type="molecule type" value="Genomic_DNA"/>
</dbReference>
<evidence type="ECO:0000313" key="1">
    <source>
        <dbReference type="EMBL" id="CAB5219423.1"/>
    </source>
</evidence>
<name>A0A6J7WWC5_9CAUD</name>
<reference evidence="1" key="1">
    <citation type="submission" date="2020-05" db="EMBL/GenBank/DDBJ databases">
        <authorList>
            <person name="Chiriac C."/>
            <person name="Salcher M."/>
            <person name="Ghai R."/>
            <person name="Kavagutti S V."/>
        </authorList>
    </citation>
    <scope>NUCLEOTIDE SEQUENCE</scope>
</reference>
<proteinExistence type="predicted"/>
<accession>A0A6J7WWC5</accession>
<sequence length="255" mass="28892">MATDSSGNAQIDFVWGNLPMQPNYDFNEMVTYRQGYSYRPGDGEGEYYVEGHATAAEWDNPAYYPADYLFPSTFLDGKGNHPTALRRWSGYPNNDANQSFELTVDWWEVTPAMIMPSITNQTLESALQSYRNLGVAENFLGDFLTNNSENPYLSGEGDDNGWLKDSGVVVWKYLAPDTLIGHHWDGSDWLASEADGLVIETQQWAGSWVAVGSYNNVDDTTTSDPTNPDLRHPWWLDFVVLQTTDPNKDSWTWWN</sequence>
<gene>
    <name evidence="1" type="ORF">UFOVP221_71</name>
</gene>